<evidence type="ECO:0000256" key="2">
    <source>
        <dbReference type="SAM" id="MobiDB-lite"/>
    </source>
</evidence>
<dbReference type="SUPFAM" id="SSF53335">
    <property type="entry name" value="S-adenosyl-L-methionine-dependent methyltransferases"/>
    <property type="match status" value="1"/>
</dbReference>
<evidence type="ECO:0000256" key="1">
    <source>
        <dbReference type="ARBA" id="ARBA00023115"/>
    </source>
</evidence>
<dbReference type="PANTHER" id="PTHR43317">
    <property type="entry name" value="THERMOSPERMINE SYNTHASE ACAULIS5"/>
    <property type="match status" value="1"/>
</dbReference>
<dbReference type="InterPro" id="IPR029063">
    <property type="entry name" value="SAM-dependent_MTases_sf"/>
</dbReference>
<proteinExistence type="predicted"/>
<dbReference type="Gene3D" id="3.40.50.150">
    <property type="entry name" value="Vaccinia Virus protein VP39"/>
    <property type="match status" value="1"/>
</dbReference>
<dbReference type="NCBIfam" id="NF037959">
    <property type="entry name" value="MFS_SpdSyn"/>
    <property type="match status" value="1"/>
</dbReference>
<feature type="region of interest" description="Disordered" evidence="2">
    <location>
        <begin position="239"/>
        <end position="260"/>
    </location>
</feature>
<protein>
    <submittedName>
        <fullName evidence="3">Fused MFS/spermidine synthase</fullName>
    </submittedName>
</protein>
<name>A0ABP5LMW0_9ACTN</name>
<sequence>MEIVPTERPNAYVLRVDGADQSHVDLDDPTRLEFDYVRRMGDVLDARMPGGEPLRIVHVGGAAMTLPRYVATTRPRSSQIVLEPAAELTELVRSELPLPRRSGIKVRPVHGRAGAAELREDSADVVILDAFDGARVPADLVTTEYFTSVSRALTDSGWFLLNLTDRAPFAWTRRVIAGLRTVFAELMVSAEPATLRGRRFGNLLVVTSRASVPVTSLRQRAASSAAPYRVLDAGQVSSSLGGGMPFTDDDTRPSPLPQDR</sequence>
<organism evidence="3 4">
    <name type="scientific">Nocardioides koreensis</name>
    <dbReference type="NCBI Taxonomy" id="433651"/>
    <lineage>
        <taxon>Bacteria</taxon>
        <taxon>Bacillati</taxon>
        <taxon>Actinomycetota</taxon>
        <taxon>Actinomycetes</taxon>
        <taxon>Propionibacteriales</taxon>
        <taxon>Nocardioidaceae</taxon>
        <taxon>Nocardioides</taxon>
    </lineage>
</organism>
<dbReference type="EMBL" id="BAAAQR010000010">
    <property type="protein sequence ID" value="GAA2150361.1"/>
    <property type="molecule type" value="Genomic_DNA"/>
</dbReference>
<accession>A0ABP5LMW0</accession>
<dbReference type="RefSeq" id="WP_425573743.1">
    <property type="nucleotide sequence ID" value="NZ_BAAAQR010000010.1"/>
</dbReference>
<gene>
    <name evidence="3" type="ORF">GCM10009844_31210</name>
</gene>
<evidence type="ECO:0000313" key="3">
    <source>
        <dbReference type="EMBL" id="GAA2150361.1"/>
    </source>
</evidence>
<comment type="caution">
    <text evidence="3">The sequence shown here is derived from an EMBL/GenBank/DDBJ whole genome shotgun (WGS) entry which is preliminary data.</text>
</comment>
<dbReference type="Proteomes" id="UP001501771">
    <property type="component" value="Unassembled WGS sequence"/>
</dbReference>
<keyword evidence="4" id="KW-1185">Reference proteome</keyword>
<dbReference type="PANTHER" id="PTHR43317:SF1">
    <property type="entry name" value="THERMOSPERMINE SYNTHASE ACAULIS5"/>
    <property type="match status" value="1"/>
</dbReference>
<keyword evidence="1" id="KW-0620">Polyamine biosynthesis</keyword>
<evidence type="ECO:0000313" key="4">
    <source>
        <dbReference type="Proteomes" id="UP001501771"/>
    </source>
</evidence>
<reference evidence="4" key="1">
    <citation type="journal article" date="2019" name="Int. J. Syst. Evol. Microbiol.">
        <title>The Global Catalogue of Microorganisms (GCM) 10K type strain sequencing project: providing services to taxonomists for standard genome sequencing and annotation.</title>
        <authorList>
            <consortium name="The Broad Institute Genomics Platform"/>
            <consortium name="The Broad Institute Genome Sequencing Center for Infectious Disease"/>
            <person name="Wu L."/>
            <person name="Ma J."/>
        </authorList>
    </citation>
    <scope>NUCLEOTIDE SEQUENCE [LARGE SCALE GENOMIC DNA]</scope>
    <source>
        <strain evidence="4">JCM 16022</strain>
    </source>
</reference>